<evidence type="ECO:0000313" key="3">
    <source>
        <dbReference type="Proteomes" id="UP000837857"/>
    </source>
</evidence>
<dbReference type="InterPro" id="IPR007614">
    <property type="entry name" value="Retinin_C"/>
</dbReference>
<evidence type="ECO:0000256" key="1">
    <source>
        <dbReference type="SAM" id="SignalP"/>
    </source>
</evidence>
<dbReference type="PANTHER" id="PTHR34931">
    <property type="entry name" value="FI02976P-RELATED"/>
    <property type="match status" value="1"/>
</dbReference>
<sequence length="100" mass="9658">MYKLVVFTALLAVVAAAPGLYGGIAAAPLAAPWGHGVVGAPLISTGVVKTAVPVATSYANTVRIATPAVVAAHAPIVAAHAPIVAAPAPILAGPALAHGW</sequence>
<accession>A0ABN8HU19</accession>
<dbReference type="EMBL" id="OW152823">
    <property type="protein sequence ID" value="CAH2039673.1"/>
    <property type="molecule type" value="Genomic_DNA"/>
</dbReference>
<feature type="non-terminal residue" evidence="2">
    <location>
        <position position="100"/>
    </location>
</feature>
<dbReference type="PANTHER" id="PTHR34931:SF3">
    <property type="entry name" value="FI02976P-RELATED"/>
    <property type="match status" value="1"/>
</dbReference>
<dbReference type="Proteomes" id="UP000837857">
    <property type="component" value="Chromosome 11"/>
</dbReference>
<reference evidence="2" key="1">
    <citation type="submission" date="2022-03" db="EMBL/GenBank/DDBJ databases">
        <authorList>
            <person name="Martin H S."/>
        </authorList>
    </citation>
    <scope>NUCLEOTIDE SEQUENCE</scope>
</reference>
<name>A0ABN8HU19_9NEOP</name>
<keyword evidence="1" id="KW-0732">Signal</keyword>
<gene>
    <name evidence="2" type="ORF">IPOD504_LOCUS1878</name>
</gene>
<organism evidence="2 3">
    <name type="scientific">Iphiclides podalirius</name>
    <name type="common">scarce swallowtail</name>
    <dbReference type="NCBI Taxonomy" id="110791"/>
    <lineage>
        <taxon>Eukaryota</taxon>
        <taxon>Metazoa</taxon>
        <taxon>Ecdysozoa</taxon>
        <taxon>Arthropoda</taxon>
        <taxon>Hexapoda</taxon>
        <taxon>Insecta</taxon>
        <taxon>Pterygota</taxon>
        <taxon>Neoptera</taxon>
        <taxon>Endopterygota</taxon>
        <taxon>Lepidoptera</taxon>
        <taxon>Glossata</taxon>
        <taxon>Ditrysia</taxon>
        <taxon>Papilionoidea</taxon>
        <taxon>Papilionidae</taxon>
        <taxon>Papilioninae</taxon>
        <taxon>Iphiclides</taxon>
    </lineage>
</organism>
<proteinExistence type="predicted"/>
<evidence type="ECO:0000313" key="2">
    <source>
        <dbReference type="EMBL" id="CAH2039673.1"/>
    </source>
</evidence>
<protein>
    <submittedName>
        <fullName evidence="2">Uncharacterized protein</fullName>
    </submittedName>
</protein>
<keyword evidence="3" id="KW-1185">Reference proteome</keyword>
<feature type="signal peptide" evidence="1">
    <location>
        <begin position="1"/>
        <end position="16"/>
    </location>
</feature>
<feature type="chain" id="PRO_5045036668" evidence="1">
    <location>
        <begin position="17"/>
        <end position="100"/>
    </location>
</feature>